<dbReference type="Proteomes" id="UP000183894">
    <property type="component" value="Unassembled WGS sequence"/>
</dbReference>
<name>A0A1H7UK56_HALLR</name>
<accession>A0A1H7UK56</accession>
<evidence type="ECO:0000313" key="1">
    <source>
        <dbReference type="EMBL" id="SEL97432.1"/>
    </source>
</evidence>
<evidence type="ECO:0000313" key="2">
    <source>
        <dbReference type="Proteomes" id="UP000183894"/>
    </source>
</evidence>
<protein>
    <submittedName>
        <fullName evidence="1">Uncharacterized protein</fullName>
    </submittedName>
</protein>
<organism evidence="1 2">
    <name type="scientific">Haloferax larsenii</name>
    <dbReference type="NCBI Taxonomy" id="302484"/>
    <lineage>
        <taxon>Archaea</taxon>
        <taxon>Methanobacteriati</taxon>
        <taxon>Methanobacteriota</taxon>
        <taxon>Stenosarchaea group</taxon>
        <taxon>Halobacteria</taxon>
        <taxon>Halobacteriales</taxon>
        <taxon>Haloferacaceae</taxon>
        <taxon>Haloferax</taxon>
    </lineage>
</organism>
<dbReference type="EMBL" id="FOAD01000013">
    <property type="protein sequence ID" value="SEL97432.1"/>
    <property type="molecule type" value="Genomic_DNA"/>
</dbReference>
<sequence>MSSHEWTEVSIPNGESDERVVLASIETYNGDNTAAVRTRNVDSDGMEFFVEEEQSSDSETRHNREVVGFFSTEPGKITDQFGHTIGESEVVATRQADDDQWHSVSLDESYSNPVVFAQVMSYHGRNPCHTRIRNVGPDSFEFQIEEWEHLDGAHNEEEIGYVVLEAGVHLLSSGIPVEVGTTTTGHAWRSVDFSAKVGSDPVLITHCQTRNGEHEVVTRNRRVASDGAQVRLQEEEARGGQHTDETVGYLVLPQTLSQYTSERVASAHEWTDVNFSGAQPSESVVVASIDTYNGANPADVRMRNVSASGMQLFVEEEASQDNEMNHAEEVLGLFKTRTGPLFDSSGERVGETGVIRTDQPGSDQWHSVSLDGRYSDPVVFAQVMSYEGTNPCHIRVQNVASDSFEFQIEEWDYLDGEHYEEEIGYIVLESGGHDLSGSGYVEVGTTDGTDSWTGLNFDGDVGGDPVVISRCQTYNGHNEVVTRHRQVTADGADVRLQEEQGRDGEHTTETIGYLVAPRTTADITTGTIEATEEWSSVGLSGIPSTEPVALASLQSFNGGNTVGVRLRDVGSHGMELFLEEETSDDDETAHTTEDVGVVATSAGAILDEKGEQIGEAGVVRTHQLAADHWHTCDLDESYSDPVVFAQVMSYNGSDPSHTRIRNVGSDSFEYKIEEWDSLNGAHVEESVGYVAIERGVHEIEGEVPIEVGTTKTDHTFGTVSFASDFQCNPVFLTHCQTHNGGDAVVTRNQDVRSDRAEVRLQEEEAGSATHTEETVGYLVTPQLILGNRRSVAEFHPSCHGFEFVNSFHELPDLPNLPGNLDDKIENIDARYGLCGGMALAALDFFLYDRQVPDTTDDETPQSGPLFEYLWKRQMDTFDHEHTYRYLRKFVQFYLPTTFTRARSVEELRSLKRALDDGDPTVLGLVYVRAGDGNIWNNHQVLAYDYIETGDTTRIHVYDPNCPGDNNIEVRVKVKDQGVFDPRPDDEYIEGAQYRGGNKMSRDGIGTLNIIGLIHMDVPAQRPPHNL</sequence>
<proteinExistence type="predicted"/>
<reference evidence="1 2" key="1">
    <citation type="submission" date="2016-10" db="EMBL/GenBank/DDBJ databases">
        <authorList>
            <person name="de Groot N.N."/>
        </authorList>
    </citation>
    <scope>NUCLEOTIDE SEQUENCE [LARGE SCALE GENOMIC DNA]</scope>
    <source>
        <strain evidence="1 2">CDM_5</strain>
    </source>
</reference>
<dbReference type="OrthoDB" id="292672at2157"/>
<dbReference type="AlphaFoldDB" id="A0A1H7UK56"/>
<gene>
    <name evidence="1" type="ORF">SAMN04488691_11330</name>
</gene>